<protein>
    <recommendedName>
        <fullName evidence="1">Clr5 domain-containing protein</fullName>
    </recommendedName>
</protein>
<dbReference type="InterPro" id="IPR025676">
    <property type="entry name" value="Clr5_dom"/>
</dbReference>
<evidence type="ECO:0000259" key="1">
    <source>
        <dbReference type="Pfam" id="PF14420"/>
    </source>
</evidence>
<dbReference type="VEuPathDB" id="FungiDB:ASPSYDRAFT_50516"/>
<evidence type="ECO:0000313" key="3">
    <source>
        <dbReference type="Proteomes" id="UP000184356"/>
    </source>
</evidence>
<dbReference type="RefSeq" id="XP_040697568.1">
    <property type="nucleotide sequence ID" value="XM_040848096.1"/>
</dbReference>
<sequence>MSHKAARIPDQIWNQHKETIIPFYKATSLPRTMKYMTEQHGFRATYEFHYILLEP</sequence>
<organism evidence="2 3">
    <name type="scientific">Aspergillus sydowii CBS 593.65</name>
    <dbReference type="NCBI Taxonomy" id="1036612"/>
    <lineage>
        <taxon>Eukaryota</taxon>
        <taxon>Fungi</taxon>
        <taxon>Dikarya</taxon>
        <taxon>Ascomycota</taxon>
        <taxon>Pezizomycotina</taxon>
        <taxon>Eurotiomycetes</taxon>
        <taxon>Eurotiomycetidae</taxon>
        <taxon>Eurotiales</taxon>
        <taxon>Aspergillaceae</taxon>
        <taxon>Aspergillus</taxon>
        <taxon>Aspergillus subgen. Nidulantes</taxon>
    </lineage>
</organism>
<feature type="domain" description="Clr5" evidence="1">
    <location>
        <begin position="10"/>
        <end position="45"/>
    </location>
</feature>
<keyword evidence="3" id="KW-1185">Reference proteome</keyword>
<dbReference type="AlphaFoldDB" id="A0A1L9T2U5"/>
<proteinExistence type="predicted"/>
<dbReference type="EMBL" id="KV878596">
    <property type="protein sequence ID" value="OJJ53762.1"/>
    <property type="molecule type" value="Genomic_DNA"/>
</dbReference>
<dbReference type="Pfam" id="PF14420">
    <property type="entry name" value="Clr5"/>
    <property type="match status" value="1"/>
</dbReference>
<gene>
    <name evidence="2" type="ORF">ASPSYDRAFT_50516</name>
</gene>
<evidence type="ECO:0000313" key="2">
    <source>
        <dbReference type="EMBL" id="OJJ53762.1"/>
    </source>
</evidence>
<name>A0A1L9T2U5_9EURO</name>
<reference evidence="3" key="1">
    <citation type="journal article" date="2017" name="Genome Biol.">
        <title>Comparative genomics reveals high biological diversity and specific adaptations in the industrially and medically important fungal genus Aspergillus.</title>
        <authorList>
            <person name="de Vries R.P."/>
            <person name="Riley R."/>
            <person name="Wiebenga A."/>
            <person name="Aguilar-Osorio G."/>
            <person name="Amillis S."/>
            <person name="Uchima C.A."/>
            <person name="Anderluh G."/>
            <person name="Asadollahi M."/>
            <person name="Askin M."/>
            <person name="Barry K."/>
            <person name="Battaglia E."/>
            <person name="Bayram O."/>
            <person name="Benocci T."/>
            <person name="Braus-Stromeyer S.A."/>
            <person name="Caldana C."/>
            <person name="Canovas D."/>
            <person name="Cerqueira G.C."/>
            <person name="Chen F."/>
            <person name="Chen W."/>
            <person name="Choi C."/>
            <person name="Clum A."/>
            <person name="Dos Santos R.A."/>
            <person name="Damasio A.R."/>
            <person name="Diallinas G."/>
            <person name="Emri T."/>
            <person name="Fekete E."/>
            <person name="Flipphi M."/>
            <person name="Freyberg S."/>
            <person name="Gallo A."/>
            <person name="Gournas C."/>
            <person name="Habgood R."/>
            <person name="Hainaut M."/>
            <person name="Harispe M.L."/>
            <person name="Henrissat B."/>
            <person name="Hilden K.S."/>
            <person name="Hope R."/>
            <person name="Hossain A."/>
            <person name="Karabika E."/>
            <person name="Karaffa L."/>
            <person name="Karanyi Z."/>
            <person name="Krasevec N."/>
            <person name="Kuo A."/>
            <person name="Kusch H."/>
            <person name="LaButti K."/>
            <person name="Lagendijk E.L."/>
            <person name="Lapidus A."/>
            <person name="Levasseur A."/>
            <person name="Lindquist E."/>
            <person name="Lipzen A."/>
            <person name="Logrieco A.F."/>
            <person name="MacCabe A."/>
            <person name="Maekelae M.R."/>
            <person name="Malavazi I."/>
            <person name="Melin P."/>
            <person name="Meyer V."/>
            <person name="Mielnichuk N."/>
            <person name="Miskei M."/>
            <person name="Molnar A.P."/>
            <person name="Mule G."/>
            <person name="Ngan C.Y."/>
            <person name="Orejas M."/>
            <person name="Orosz E."/>
            <person name="Ouedraogo J.P."/>
            <person name="Overkamp K.M."/>
            <person name="Park H.-S."/>
            <person name="Perrone G."/>
            <person name="Piumi F."/>
            <person name="Punt P.J."/>
            <person name="Ram A.F."/>
            <person name="Ramon A."/>
            <person name="Rauscher S."/>
            <person name="Record E."/>
            <person name="Riano-Pachon D.M."/>
            <person name="Robert V."/>
            <person name="Roehrig J."/>
            <person name="Ruller R."/>
            <person name="Salamov A."/>
            <person name="Salih N.S."/>
            <person name="Samson R.A."/>
            <person name="Sandor E."/>
            <person name="Sanguinetti M."/>
            <person name="Schuetze T."/>
            <person name="Sepcic K."/>
            <person name="Shelest E."/>
            <person name="Sherlock G."/>
            <person name="Sophianopoulou V."/>
            <person name="Squina F.M."/>
            <person name="Sun H."/>
            <person name="Susca A."/>
            <person name="Todd R.B."/>
            <person name="Tsang A."/>
            <person name="Unkles S.E."/>
            <person name="van de Wiele N."/>
            <person name="van Rossen-Uffink D."/>
            <person name="Oliveira J.V."/>
            <person name="Vesth T.C."/>
            <person name="Visser J."/>
            <person name="Yu J.-H."/>
            <person name="Zhou M."/>
            <person name="Andersen M.R."/>
            <person name="Archer D.B."/>
            <person name="Baker S.E."/>
            <person name="Benoit I."/>
            <person name="Brakhage A.A."/>
            <person name="Braus G.H."/>
            <person name="Fischer R."/>
            <person name="Frisvad J.C."/>
            <person name="Goldman G.H."/>
            <person name="Houbraken J."/>
            <person name="Oakley B."/>
            <person name="Pocsi I."/>
            <person name="Scazzocchio C."/>
            <person name="Seiboth B."/>
            <person name="vanKuyk P.A."/>
            <person name="Wortman J."/>
            <person name="Dyer P.S."/>
            <person name="Grigoriev I.V."/>
        </authorList>
    </citation>
    <scope>NUCLEOTIDE SEQUENCE [LARGE SCALE GENOMIC DNA]</scope>
    <source>
        <strain evidence="3">CBS 593.65</strain>
    </source>
</reference>
<accession>A0A1L9T2U5</accession>
<dbReference type="Proteomes" id="UP000184356">
    <property type="component" value="Unassembled WGS sequence"/>
</dbReference>
<dbReference type="GeneID" id="63764169"/>